<evidence type="ECO:0000256" key="1">
    <source>
        <dbReference type="SAM" id="MobiDB-lite"/>
    </source>
</evidence>
<dbReference type="EMBL" id="JBFOLJ010000001">
    <property type="protein sequence ID" value="KAL2559001.1"/>
    <property type="molecule type" value="Genomic_DNA"/>
</dbReference>
<feature type="region of interest" description="Disordered" evidence="1">
    <location>
        <begin position="47"/>
        <end position="69"/>
    </location>
</feature>
<protein>
    <submittedName>
        <fullName evidence="2">Uncharacterized protein</fullName>
    </submittedName>
</protein>
<keyword evidence="3" id="KW-1185">Reference proteome</keyword>
<evidence type="ECO:0000313" key="3">
    <source>
        <dbReference type="Proteomes" id="UP001604277"/>
    </source>
</evidence>
<accession>A0ABD1XAK0</accession>
<feature type="region of interest" description="Disordered" evidence="1">
    <location>
        <begin position="1"/>
        <end position="20"/>
    </location>
</feature>
<comment type="caution">
    <text evidence="2">The sequence shown here is derived from an EMBL/GenBank/DDBJ whole genome shotgun (WGS) entry which is preliminary data.</text>
</comment>
<dbReference type="AlphaFoldDB" id="A0ABD1XAK0"/>
<sequence>MIEHPETPPPETTTEEQPPSQFATIQQVTILQDQMFTIMEMLKRTVDQPRTSEAPPANEVLPTTEVPPAAEIPPAKVESLKSSECQAIEVIDGREEGILGIEMFNEEEMMALSSKYVRN</sequence>
<name>A0ABD1XAK0_9LAMI</name>
<reference evidence="3" key="1">
    <citation type="submission" date="2024-07" db="EMBL/GenBank/DDBJ databases">
        <title>Two chromosome-level genome assemblies of Korean endemic species Abeliophyllum distichum and Forsythia ovata (Oleaceae).</title>
        <authorList>
            <person name="Jang H."/>
        </authorList>
    </citation>
    <scope>NUCLEOTIDE SEQUENCE [LARGE SCALE GENOMIC DNA]</scope>
</reference>
<evidence type="ECO:0000313" key="2">
    <source>
        <dbReference type="EMBL" id="KAL2559001.1"/>
    </source>
</evidence>
<dbReference type="Proteomes" id="UP001604277">
    <property type="component" value="Unassembled WGS sequence"/>
</dbReference>
<gene>
    <name evidence="2" type="ORF">Fot_03740</name>
</gene>
<organism evidence="2 3">
    <name type="scientific">Forsythia ovata</name>
    <dbReference type="NCBI Taxonomy" id="205694"/>
    <lineage>
        <taxon>Eukaryota</taxon>
        <taxon>Viridiplantae</taxon>
        <taxon>Streptophyta</taxon>
        <taxon>Embryophyta</taxon>
        <taxon>Tracheophyta</taxon>
        <taxon>Spermatophyta</taxon>
        <taxon>Magnoliopsida</taxon>
        <taxon>eudicotyledons</taxon>
        <taxon>Gunneridae</taxon>
        <taxon>Pentapetalae</taxon>
        <taxon>asterids</taxon>
        <taxon>lamiids</taxon>
        <taxon>Lamiales</taxon>
        <taxon>Oleaceae</taxon>
        <taxon>Forsythieae</taxon>
        <taxon>Forsythia</taxon>
    </lineage>
</organism>
<proteinExistence type="predicted"/>